<dbReference type="InterPro" id="IPR013783">
    <property type="entry name" value="Ig-like_fold"/>
</dbReference>
<dbReference type="InterPro" id="IPR007110">
    <property type="entry name" value="Ig-like_dom"/>
</dbReference>
<dbReference type="AlphaFoldDB" id="A0AAV2LWC0"/>
<feature type="domain" description="Ig-like" evidence="2">
    <location>
        <begin position="10"/>
        <end position="95"/>
    </location>
</feature>
<dbReference type="Proteomes" id="UP001497482">
    <property type="component" value="Chromosome 5"/>
</dbReference>
<sequence length="105" mass="12117">MSASLEFSFPTVAPTQTPPRTKHKLVVEGKKLTFRCGKKIASKRGKVHWYKDGELLEYSHPNYISLEDDRITIVANAINEGLYTCVVRKKSQVLTTYSWRVRVRF</sequence>
<dbReference type="EMBL" id="OZ035827">
    <property type="protein sequence ID" value="CAL1605359.1"/>
    <property type="molecule type" value="Genomic_DNA"/>
</dbReference>
<evidence type="ECO:0000313" key="4">
    <source>
        <dbReference type="Proteomes" id="UP001497482"/>
    </source>
</evidence>
<dbReference type="Gene3D" id="2.60.40.10">
    <property type="entry name" value="Immunoglobulins"/>
    <property type="match status" value="1"/>
</dbReference>
<reference evidence="3 4" key="1">
    <citation type="submission" date="2024-04" db="EMBL/GenBank/DDBJ databases">
        <authorList>
            <person name="Waldvogel A.-M."/>
            <person name="Schoenle A."/>
        </authorList>
    </citation>
    <scope>NUCLEOTIDE SEQUENCE [LARGE SCALE GENOMIC DNA]</scope>
</reference>
<dbReference type="SUPFAM" id="SSF48726">
    <property type="entry name" value="Immunoglobulin"/>
    <property type="match status" value="1"/>
</dbReference>
<evidence type="ECO:0000256" key="1">
    <source>
        <dbReference type="SAM" id="MobiDB-lite"/>
    </source>
</evidence>
<gene>
    <name evidence="3" type="ORF">KC01_LOCUS32758</name>
</gene>
<organism evidence="3 4">
    <name type="scientific">Knipowitschia caucasica</name>
    <name type="common">Caucasian dwarf goby</name>
    <name type="synonym">Pomatoschistus caucasicus</name>
    <dbReference type="NCBI Taxonomy" id="637954"/>
    <lineage>
        <taxon>Eukaryota</taxon>
        <taxon>Metazoa</taxon>
        <taxon>Chordata</taxon>
        <taxon>Craniata</taxon>
        <taxon>Vertebrata</taxon>
        <taxon>Euteleostomi</taxon>
        <taxon>Actinopterygii</taxon>
        <taxon>Neopterygii</taxon>
        <taxon>Teleostei</taxon>
        <taxon>Neoteleostei</taxon>
        <taxon>Acanthomorphata</taxon>
        <taxon>Gobiaria</taxon>
        <taxon>Gobiiformes</taxon>
        <taxon>Gobioidei</taxon>
        <taxon>Gobiidae</taxon>
        <taxon>Gobiinae</taxon>
        <taxon>Knipowitschia</taxon>
    </lineage>
</organism>
<dbReference type="PROSITE" id="PS50835">
    <property type="entry name" value="IG_LIKE"/>
    <property type="match status" value="1"/>
</dbReference>
<protein>
    <recommendedName>
        <fullName evidence="2">Ig-like domain-containing protein</fullName>
    </recommendedName>
</protein>
<evidence type="ECO:0000313" key="3">
    <source>
        <dbReference type="EMBL" id="CAL1605359.1"/>
    </source>
</evidence>
<evidence type="ECO:0000259" key="2">
    <source>
        <dbReference type="PROSITE" id="PS50835"/>
    </source>
</evidence>
<dbReference type="InterPro" id="IPR036179">
    <property type="entry name" value="Ig-like_dom_sf"/>
</dbReference>
<feature type="region of interest" description="Disordered" evidence="1">
    <location>
        <begin position="1"/>
        <end position="20"/>
    </location>
</feature>
<dbReference type="Pfam" id="PF13895">
    <property type="entry name" value="Ig_2"/>
    <property type="match status" value="1"/>
</dbReference>
<name>A0AAV2LWC0_KNICA</name>
<keyword evidence="4" id="KW-1185">Reference proteome</keyword>
<accession>A0AAV2LWC0</accession>
<proteinExistence type="predicted"/>